<dbReference type="EMBL" id="JAKGBZ010000004">
    <property type="protein sequence ID" value="MCF3945771.1"/>
    <property type="molecule type" value="Genomic_DNA"/>
</dbReference>
<dbReference type="PROSITE" id="PS51900">
    <property type="entry name" value="CB"/>
    <property type="match status" value="1"/>
</dbReference>
<protein>
    <submittedName>
        <fullName evidence="8">Site-specific tyrosine recombinase XerC</fullName>
    </submittedName>
</protein>
<sequence>MPRPRVARRKPPPPPPAQNLLTAYQAAFHEWEAVTGYSARTIEQQRFAIGRFIQWCGERGLARPQDITRPILERYQRAIYHHRKRNGQPLGASSQLNMLLPLQAWFKWLTRQNHLLYNPAADLDLPRKPKTLPKGLLTIAEIESVLGQADPATHEGIRARAILETLYSTGIRRMEVVGLKLHEVDTERGALMVRLGKGAKDRLLPIGARACAWVNKYRDEVRPLLAIGHDDQTLFLDDDGKAFEPGRLGDLVKRHLQAAGIHQPGACHLFRHACATHMLENGADIRFIQVMLGHEKLTTTQIYAQVSIAKLKEIHDATHPAKLNRQKSAEI</sequence>
<dbReference type="SUPFAM" id="SSF56349">
    <property type="entry name" value="DNA breaking-rejoining enzymes"/>
    <property type="match status" value="1"/>
</dbReference>
<evidence type="ECO:0000256" key="4">
    <source>
        <dbReference type="ARBA" id="ARBA00023172"/>
    </source>
</evidence>
<dbReference type="PANTHER" id="PTHR30349">
    <property type="entry name" value="PHAGE INTEGRASE-RELATED"/>
    <property type="match status" value="1"/>
</dbReference>
<comment type="similarity">
    <text evidence="1">Belongs to the 'phage' integrase family.</text>
</comment>
<dbReference type="RefSeq" id="WP_235703004.1">
    <property type="nucleotide sequence ID" value="NZ_JAKGBZ010000004.1"/>
</dbReference>
<proteinExistence type="inferred from homology"/>
<evidence type="ECO:0000313" key="10">
    <source>
        <dbReference type="Proteomes" id="UP001521209"/>
    </source>
</evidence>
<dbReference type="InterPro" id="IPR002104">
    <property type="entry name" value="Integrase_catalytic"/>
</dbReference>
<feature type="domain" description="Tyr recombinase" evidence="6">
    <location>
        <begin position="131"/>
        <end position="316"/>
    </location>
</feature>
<keyword evidence="3 5" id="KW-0238">DNA-binding</keyword>
<evidence type="ECO:0000256" key="2">
    <source>
        <dbReference type="ARBA" id="ARBA00022908"/>
    </source>
</evidence>
<dbReference type="Proteomes" id="UP001521209">
    <property type="component" value="Unassembled WGS sequence"/>
</dbReference>
<evidence type="ECO:0000259" key="6">
    <source>
        <dbReference type="PROSITE" id="PS51898"/>
    </source>
</evidence>
<dbReference type="PROSITE" id="PS51898">
    <property type="entry name" value="TYR_RECOMBINASE"/>
    <property type="match status" value="1"/>
</dbReference>
<evidence type="ECO:0000256" key="3">
    <source>
        <dbReference type="ARBA" id="ARBA00023125"/>
    </source>
</evidence>
<keyword evidence="2" id="KW-0229">DNA integration</keyword>
<dbReference type="InterPro" id="IPR013762">
    <property type="entry name" value="Integrase-like_cat_sf"/>
</dbReference>
<dbReference type="EMBL" id="JAKGBZ010000004">
    <property type="protein sequence ID" value="MCF3945764.1"/>
    <property type="molecule type" value="Genomic_DNA"/>
</dbReference>
<evidence type="ECO:0000256" key="5">
    <source>
        <dbReference type="PROSITE-ProRule" id="PRU01248"/>
    </source>
</evidence>
<dbReference type="InterPro" id="IPR050090">
    <property type="entry name" value="Tyrosine_recombinase_XerCD"/>
</dbReference>
<dbReference type="Gene3D" id="1.10.150.130">
    <property type="match status" value="1"/>
</dbReference>
<keyword evidence="10" id="KW-1185">Reference proteome</keyword>
<dbReference type="InterPro" id="IPR010998">
    <property type="entry name" value="Integrase_recombinase_N"/>
</dbReference>
<dbReference type="InterPro" id="IPR011010">
    <property type="entry name" value="DNA_brk_join_enz"/>
</dbReference>
<evidence type="ECO:0000313" key="8">
    <source>
        <dbReference type="EMBL" id="MCF3945764.1"/>
    </source>
</evidence>
<reference evidence="8 10" key="1">
    <citation type="submission" date="2022-01" db="EMBL/GenBank/DDBJ databases">
        <authorList>
            <person name="Won M."/>
            <person name="Kim S.-J."/>
            <person name="Kwon S.-W."/>
        </authorList>
    </citation>
    <scope>NUCLEOTIDE SEQUENCE [LARGE SCALE GENOMIC DNA]</scope>
    <source>
        <strain evidence="8 10">KCTC 23505</strain>
    </source>
</reference>
<feature type="domain" description="Core-binding (CB)" evidence="7">
    <location>
        <begin position="11"/>
        <end position="110"/>
    </location>
</feature>
<organism evidence="8 10">
    <name type="scientific">Acidiphilium iwatense</name>
    <dbReference type="NCBI Taxonomy" id="768198"/>
    <lineage>
        <taxon>Bacteria</taxon>
        <taxon>Pseudomonadati</taxon>
        <taxon>Pseudomonadota</taxon>
        <taxon>Alphaproteobacteria</taxon>
        <taxon>Acetobacterales</taxon>
        <taxon>Acidocellaceae</taxon>
        <taxon>Acidiphilium</taxon>
    </lineage>
</organism>
<dbReference type="NCBIfam" id="NF002331">
    <property type="entry name" value="PRK01287.1"/>
    <property type="match status" value="1"/>
</dbReference>
<evidence type="ECO:0000259" key="7">
    <source>
        <dbReference type="PROSITE" id="PS51900"/>
    </source>
</evidence>
<evidence type="ECO:0000313" key="9">
    <source>
        <dbReference type="EMBL" id="MCF3945771.1"/>
    </source>
</evidence>
<keyword evidence="4" id="KW-0233">DNA recombination</keyword>
<evidence type="ECO:0000256" key="1">
    <source>
        <dbReference type="ARBA" id="ARBA00008857"/>
    </source>
</evidence>
<dbReference type="Pfam" id="PF00589">
    <property type="entry name" value="Phage_integrase"/>
    <property type="match status" value="1"/>
</dbReference>
<dbReference type="Gene3D" id="1.10.443.10">
    <property type="entry name" value="Intergrase catalytic core"/>
    <property type="match status" value="1"/>
</dbReference>
<gene>
    <name evidence="8" type="primary">xerC</name>
    <name evidence="8" type="ORF">L2A60_03575</name>
    <name evidence="9" type="ORF">L2A60_03610</name>
</gene>
<dbReference type="InterPro" id="IPR044068">
    <property type="entry name" value="CB"/>
</dbReference>
<dbReference type="PANTHER" id="PTHR30349:SF41">
    <property type="entry name" value="INTEGRASE_RECOMBINASE PROTEIN MJ0367-RELATED"/>
    <property type="match status" value="1"/>
</dbReference>
<comment type="caution">
    <text evidence="8">The sequence shown here is derived from an EMBL/GenBank/DDBJ whole genome shotgun (WGS) entry which is preliminary data.</text>
</comment>
<accession>A0ABS9DWR2</accession>
<name>A0ABS9DWR2_9PROT</name>